<proteinExistence type="predicted"/>
<dbReference type="EMBL" id="MVFC01000019">
    <property type="protein sequence ID" value="OON76192.1"/>
    <property type="molecule type" value="Genomic_DNA"/>
</dbReference>
<keyword evidence="4" id="KW-1185">Reference proteome</keyword>
<keyword evidence="2" id="KW-0472">Membrane</keyword>
<evidence type="ECO:0000313" key="4">
    <source>
        <dbReference type="Proteomes" id="UP000190539"/>
    </source>
</evidence>
<reference evidence="3 4" key="1">
    <citation type="submission" date="2017-02" db="EMBL/GenBank/DDBJ databases">
        <title>Draft Genome Sequence of Streptomyces tsukubaensis F601, a Producer of the immunosuppressant tacrolimus FK506.</title>
        <authorList>
            <person name="Zong G."/>
            <person name="Zhong C."/>
            <person name="Fu J."/>
            <person name="Qin R."/>
            <person name="Cao G."/>
        </authorList>
    </citation>
    <scope>NUCLEOTIDE SEQUENCE [LARGE SCALE GENOMIC DNA]</scope>
    <source>
        <strain evidence="3 4">F601</strain>
    </source>
</reference>
<name>A0A1V4A5W4_9ACTN</name>
<dbReference type="AlphaFoldDB" id="A0A1V4A5W4"/>
<keyword evidence="2" id="KW-0812">Transmembrane</keyword>
<evidence type="ECO:0000313" key="3">
    <source>
        <dbReference type="EMBL" id="OON76192.1"/>
    </source>
</evidence>
<sequence>MTTRFDDEEDEWGRADDPLVSLLRPPDISHLPVPPGQYSTVRRRAVRRRLRRTAGGAALATAAALLIALPLYRGAASPDPTPPQRPLAPAPSHTPLSTPPPSHSSPSAHPTPDQEPSPTPSVAIEPSWSKR</sequence>
<feature type="transmembrane region" description="Helical" evidence="2">
    <location>
        <begin position="53"/>
        <end position="72"/>
    </location>
</feature>
<feature type="compositionally biased region" description="Pro residues" evidence="1">
    <location>
        <begin position="79"/>
        <end position="89"/>
    </location>
</feature>
<organism evidence="3 4">
    <name type="scientific">Streptomyces tsukubensis</name>
    <dbReference type="NCBI Taxonomy" id="83656"/>
    <lineage>
        <taxon>Bacteria</taxon>
        <taxon>Bacillati</taxon>
        <taxon>Actinomycetota</taxon>
        <taxon>Actinomycetes</taxon>
        <taxon>Kitasatosporales</taxon>
        <taxon>Streptomycetaceae</taxon>
        <taxon>Streptomyces</taxon>
    </lineage>
</organism>
<feature type="region of interest" description="Disordered" evidence="1">
    <location>
        <begin position="1"/>
        <end position="40"/>
    </location>
</feature>
<evidence type="ECO:0000256" key="2">
    <source>
        <dbReference type="SAM" id="Phobius"/>
    </source>
</evidence>
<accession>A0A1V4A5W4</accession>
<feature type="compositionally biased region" description="Acidic residues" evidence="1">
    <location>
        <begin position="1"/>
        <end position="11"/>
    </location>
</feature>
<dbReference type="STRING" id="83656.B1H18_21460"/>
<evidence type="ECO:0000256" key="1">
    <source>
        <dbReference type="SAM" id="MobiDB-lite"/>
    </source>
</evidence>
<dbReference type="RefSeq" id="WP_077970055.1">
    <property type="nucleotide sequence ID" value="NZ_CP045178.1"/>
</dbReference>
<comment type="caution">
    <text evidence="3">The sequence shown here is derived from an EMBL/GenBank/DDBJ whole genome shotgun (WGS) entry which is preliminary data.</text>
</comment>
<feature type="region of interest" description="Disordered" evidence="1">
    <location>
        <begin position="73"/>
        <end position="131"/>
    </location>
</feature>
<gene>
    <name evidence="3" type="ORF">B1H18_21460</name>
</gene>
<keyword evidence="2" id="KW-1133">Transmembrane helix</keyword>
<protein>
    <submittedName>
        <fullName evidence="3">Uncharacterized protein</fullName>
    </submittedName>
</protein>
<dbReference type="Proteomes" id="UP000190539">
    <property type="component" value="Unassembled WGS sequence"/>
</dbReference>